<proteinExistence type="predicted"/>
<dbReference type="EMBL" id="BFAZ01000002">
    <property type="protein sequence ID" value="GBF41078.1"/>
    <property type="molecule type" value="Genomic_DNA"/>
</dbReference>
<protein>
    <submittedName>
        <fullName evidence="1">Lipoprotein</fullName>
    </submittedName>
</protein>
<evidence type="ECO:0000313" key="1">
    <source>
        <dbReference type="EMBL" id="GBF41078.1"/>
    </source>
</evidence>
<name>A0A2P2D8Z6_9LEPT</name>
<accession>A0A2P2D8Z6</accession>
<dbReference type="Proteomes" id="UP000245206">
    <property type="component" value="Unassembled WGS sequence"/>
</dbReference>
<keyword evidence="2" id="KW-1185">Reference proteome</keyword>
<dbReference type="PANTHER" id="PTHR36513:SF1">
    <property type="entry name" value="TRANSMEMBRANE PROTEIN"/>
    <property type="match status" value="1"/>
</dbReference>
<organism evidence="1 2">
    <name type="scientific">Leptospira ellinghausenii</name>
    <dbReference type="NCBI Taxonomy" id="1917822"/>
    <lineage>
        <taxon>Bacteria</taxon>
        <taxon>Pseudomonadati</taxon>
        <taxon>Spirochaetota</taxon>
        <taxon>Spirochaetia</taxon>
        <taxon>Leptospirales</taxon>
        <taxon>Leptospiraceae</taxon>
        <taxon>Leptospira</taxon>
    </lineage>
</organism>
<sequence>MKTFKSNQFKSMPKNSFLEINSFVLQKRMSTFILVLWAFSLTFIISCAPKIGEQINKRLVDPFDETKNINVHFVTTRREMGAKDRCDGNSFGFITDINPHFGICIVNVPAKHIIGDIAMDNEQDKNSFFQFNGRVNTDDKEFLSKIKSSASEEVLVFVHGFNVNFDEAVLRAGQIKYDLKFPGEVVVYSWPAGADAGLLGQVMVKSTYDLNFTEAKINREPFTNFLKSISSIGKKIHLVVHSMGHQVVLPSLASLSKSGKQQFLSELILNAPDFDKNEFDRILSDLSKTAERITLYCSPGDNALVASQKVNGAPRAGMCFKYSGVDVINVNEVDDPVLGVGGLGHGYYSSRPILTDIYQVLLGVSVEKRLFIRKSGPKNGENFVLRK</sequence>
<keyword evidence="1" id="KW-0449">Lipoprotein</keyword>
<dbReference type="InterPro" id="IPR010297">
    <property type="entry name" value="DUF900_hydrolase"/>
</dbReference>
<dbReference type="PANTHER" id="PTHR36513">
    <property type="entry name" value="ABC TRANSMEMBRANE TYPE-1 DOMAIN-CONTAINING PROTEIN"/>
    <property type="match status" value="1"/>
</dbReference>
<dbReference type="Pfam" id="PF05990">
    <property type="entry name" value="DUF900"/>
    <property type="match status" value="1"/>
</dbReference>
<gene>
    <name evidence="1" type="ORF">LPTSP2_03470</name>
</gene>
<reference evidence="2" key="1">
    <citation type="journal article" date="2019" name="Microbiol. Immunol.">
        <title>Molecular and phenotypic characterization of Leptospira johnsonii sp. nov., Leptospira ellinghausenii sp. nov. and Leptospira ryugenii sp. nov. isolated from soil and water in Japan.</title>
        <authorList>
            <person name="Masuzawa T."/>
            <person name="Saito M."/>
            <person name="Nakao R."/>
            <person name="Nikaido Y."/>
            <person name="Matsumoto M."/>
            <person name="Ogawa M."/>
            <person name="Yokoyama M."/>
            <person name="Hidaka Y."/>
            <person name="Tomita J."/>
            <person name="Sakakibara K."/>
            <person name="Suzuki K."/>
            <person name="Yasuda S."/>
            <person name="Sato H."/>
            <person name="Yamaguchi M."/>
            <person name="Yoshida S.I."/>
            <person name="Koizumi N."/>
            <person name="Kawamura Y."/>
        </authorList>
    </citation>
    <scope>NUCLEOTIDE SEQUENCE [LARGE SCALE GENOMIC DNA]</scope>
    <source>
        <strain evidence="2">E18</strain>
    </source>
</reference>
<dbReference type="AlphaFoldDB" id="A0A2P2D8Z6"/>
<comment type="caution">
    <text evidence="1">The sequence shown here is derived from an EMBL/GenBank/DDBJ whole genome shotgun (WGS) entry which is preliminary data.</text>
</comment>
<evidence type="ECO:0000313" key="2">
    <source>
        <dbReference type="Proteomes" id="UP000245206"/>
    </source>
</evidence>